<dbReference type="KEGG" id="axy:AXYL_06769"/>
<sequence>MRFGIYLIIGAFAGLGLVLAMAPGVSIDAFALPFFVLWHRAPALLLLIAFGAFLACVFYVYARVGMRMAEDAWGNGASHAGNQK</sequence>
<dbReference type="EMBL" id="CP002289">
    <property type="protein sequence ID" value="ADP20051.1"/>
    <property type="molecule type" value="Genomic_DNA"/>
</dbReference>
<keyword evidence="1" id="KW-0472">Membrane</keyword>
<dbReference type="Proteomes" id="UP000006876">
    <property type="component" value="Plasmid pA82"/>
</dbReference>
<name>E3HY97_ACHXA</name>
<gene>
    <name evidence="2" type="ordered locus">AXYL_06769</name>
</gene>
<keyword evidence="1" id="KW-1133">Transmembrane helix</keyword>
<reference evidence="3" key="1">
    <citation type="journal article" date="2011" name="J. Bacteriol.">
        <title>Complete genome sequence of the haloaromatic acid-degrading bacterium Achromobacter xylosoxidans A8.</title>
        <authorList>
            <person name="Strnad H."/>
            <person name="Ridl J."/>
            <person name="Paces J."/>
            <person name="Kolar M."/>
            <person name="Vlcek C."/>
            <person name="Paces V."/>
        </authorList>
    </citation>
    <scope>NUCLEOTIDE SEQUENCE [LARGE SCALE GENOMIC DNA]</scope>
    <source>
        <strain evidence="3">A8</strain>
        <plasmid evidence="3">pA82</plasmid>
    </source>
</reference>
<evidence type="ECO:0000256" key="1">
    <source>
        <dbReference type="SAM" id="Phobius"/>
    </source>
</evidence>
<dbReference type="HOGENOM" id="CLU_2519997_0_0_4"/>
<keyword evidence="2" id="KW-0614">Plasmid</keyword>
<protein>
    <submittedName>
        <fullName evidence="2">Putative membrane protein 94</fullName>
    </submittedName>
</protein>
<evidence type="ECO:0000313" key="2">
    <source>
        <dbReference type="EMBL" id="ADP20051.1"/>
    </source>
</evidence>
<accession>E3HY97</accession>
<evidence type="ECO:0000313" key="3">
    <source>
        <dbReference type="Proteomes" id="UP000006876"/>
    </source>
</evidence>
<organism evidence="2 3">
    <name type="scientific">Achromobacter xylosoxidans (strain A8)</name>
    <dbReference type="NCBI Taxonomy" id="762376"/>
    <lineage>
        <taxon>Bacteria</taxon>
        <taxon>Pseudomonadati</taxon>
        <taxon>Pseudomonadota</taxon>
        <taxon>Betaproteobacteria</taxon>
        <taxon>Burkholderiales</taxon>
        <taxon>Alcaligenaceae</taxon>
        <taxon>Achromobacter</taxon>
    </lineage>
</organism>
<feature type="transmembrane region" description="Helical" evidence="1">
    <location>
        <begin position="41"/>
        <end position="62"/>
    </location>
</feature>
<keyword evidence="1" id="KW-0812">Transmembrane</keyword>
<dbReference type="AlphaFoldDB" id="E3HY97"/>
<proteinExistence type="predicted"/>
<geneLocation type="plasmid" evidence="2 3">
    <name>pA82</name>
</geneLocation>